<sequence length="181" mass="21337">MTEFFIRKITRPQKLELLPSQQGVGIIVLNQLDQILLGKQGFKKDKLRPEAGLWNIFTETWQTPFPISTFQVKTNFWRAIDEELQRPKEEFIVIPGTYYETNGYYIKMLGYPFFMRLIAMRWKGNPNIDPNAVFSSHDNEINKYSYFSRKELSGLKIEHGALQALEFYQYILLPSRSQVFP</sequence>
<evidence type="ECO:0008006" key="3">
    <source>
        <dbReference type="Google" id="ProtNLM"/>
    </source>
</evidence>
<dbReference type="EMBL" id="MFJA01000009">
    <property type="protein sequence ID" value="OGG04024.1"/>
    <property type="molecule type" value="Genomic_DNA"/>
</dbReference>
<organism evidence="1 2">
    <name type="scientific">Candidatus Gottesmanbacteria bacterium RBG_16_37_8</name>
    <dbReference type="NCBI Taxonomy" id="1798371"/>
    <lineage>
        <taxon>Bacteria</taxon>
        <taxon>Candidatus Gottesmaniibacteriota</taxon>
    </lineage>
</organism>
<dbReference type="AlphaFoldDB" id="A0A1F5YV97"/>
<comment type="caution">
    <text evidence="1">The sequence shown here is derived from an EMBL/GenBank/DDBJ whole genome shotgun (WGS) entry which is preliminary data.</text>
</comment>
<dbReference type="Proteomes" id="UP000176665">
    <property type="component" value="Unassembled WGS sequence"/>
</dbReference>
<dbReference type="STRING" id="1798371.A2W14_00835"/>
<protein>
    <recommendedName>
        <fullName evidence="3">Nudix hydrolase domain-containing protein</fullName>
    </recommendedName>
</protein>
<reference evidence="1 2" key="1">
    <citation type="journal article" date="2016" name="Nat. Commun.">
        <title>Thousands of microbial genomes shed light on interconnected biogeochemical processes in an aquifer system.</title>
        <authorList>
            <person name="Anantharaman K."/>
            <person name="Brown C.T."/>
            <person name="Hug L.A."/>
            <person name="Sharon I."/>
            <person name="Castelle C.J."/>
            <person name="Probst A.J."/>
            <person name="Thomas B.C."/>
            <person name="Singh A."/>
            <person name="Wilkins M.J."/>
            <person name="Karaoz U."/>
            <person name="Brodie E.L."/>
            <person name="Williams K.H."/>
            <person name="Hubbard S.S."/>
            <person name="Banfield J.F."/>
        </authorList>
    </citation>
    <scope>NUCLEOTIDE SEQUENCE [LARGE SCALE GENOMIC DNA]</scope>
</reference>
<accession>A0A1F5YV97</accession>
<proteinExistence type="predicted"/>
<evidence type="ECO:0000313" key="2">
    <source>
        <dbReference type="Proteomes" id="UP000176665"/>
    </source>
</evidence>
<evidence type="ECO:0000313" key="1">
    <source>
        <dbReference type="EMBL" id="OGG04024.1"/>
    </source>
</evidence>
<gene>
    <name evidence="1" type="ORF">A2W14_00835</name>
</gene>
<name>A0A1F5YV97_9BACT</name>